<proteinExistence type="inferred from homology"/>
<protein>
    <submittedName>
        <fullName evidence="6">HTH-type transcriptional regulator HdfR</fullName>
    </submittedName>
</protein>
<evidence type="ECO:0000256" key="4">
    <source>
        <dbReference type="ARBA" id="ARBA00023163"/>
    </source>
</evidence>
<dbReference type="InterPro" id="IPR036388">
    <property type="entry name" value="WH-like_DNA-bd_sf"/>
</dbReference>
<gene>
    <name evidence="6" type="primary">hdfR_3</name>
    <name evidence="6" type="ORF">PS847_01661</name>
</gene>
<dbReference type="AlphaFoldDB" id="A0A5E7IPL2"/>
<dbReference type="CDD" id="cd05466">
    <property type="entry name" value="PBP2_LTTR_substrate"/>
    <property type="match status" value="1"/>
</dbReference>
<accession>A0A5E7IPL2</accession>
<dbReference type="Pfam" id="PF03466">
    <property type="entry name" value="LysR_substrate"/>
    <property type="match status" value="1"/>
</dbReference>
<evidence type="ECO:0000256" key="2">
    <source>
        <dbReference type="ARBA" id="ARBA00023015"/>
    </source>
</evidence>
<dbReference type="PANTHER" id="PTHR30419">
    <property type="entry name" value="HTH-TYPE TRANSCRIPTIONAL REGULATOR YBHD"/>
    <property type="match status" value="1"/>
</dbReference>
<dbReference type="EMBL" id="CABVIC010000001">
    <property type="protein sequence ID" value="VVO77966.1"/>
    <property type="molecule type" value="Genomic_DNA"/>
</dbReference>
<dbReference type="Pfam" id="PF00126">
    <property type="entry name" value="HTH_1"/>
    <property type="match status" value="1"/>
</dbReference>
<dbReference type="GO" id="GO:0003677">
    <property type="term" value="F:DNA binding"/>
    <property type="evidence" value="ECO:0007669"/>
    <property type="project" value="UniProtKB-KW"/>
</dbReference>
<comment type="similarity">
    <text evidence="1">Belongs to the LysR transcriptional regulatory family.</text>
</comment>
<keyword evidence="3" id="KW-0238">DNA-binding</keyword>
<keyword evidence="2" id="KW-0805">Transcription regulation</keyword>
<dbReference type="Gene3D" id="3.40.190.290">
    <property type="match status" value="1"/>
</dbReference>
<evidence type="ECO:0000256" key="3">
    <source>
        <dbReference type="ARBA" id="ARBA00023125"/>
    </source>
</evidence>
<reference evidence="6 7" key="1">
    <citation type="submission" date="2019-09" db="EMBL/GenBank/DDBJ databases">
        <authorList>
            <person name="Chandra G."/>
            <person name="Truman W A."/>
        </authorList>
    </citation>
    <scope>NUCLEOTIDE SEQUENCE [LARGE SCALE GENOMIC DNA]</scope>
    <source>
        <strain evidence="6">PS847</strain>
    </source>
</reference>
<evidence type="ECO:0000259" key="5">
    <source>
        <dbReference type="PROSITE" id="PS50931"/>
    </source>
</evidence>
<evidence type="ECO:0000313" key="7">
    <source>
        <dbReference type="Proteomes" id="UP000326067"/>
    </source>
</evidence>
<sequence>MDLRQLRHLVALADYRNFGRAAEAINLSQPAFSRSIQTLERDLDCELVERSSREFRLTGQGQLVLQHARRLLAGSQALHNELTQYNGLTGGELQFGCGPYPAQVLVPEALADFIQAHPAIRTRFHQGDWQQLTLWLREQQIEFFVADARHFVSDPQYQVYLLRTRPGRFFCRAGHPLLAQRDLRLRALLDYPIVGTRIPPMIRKVLADILGEQDFTPSVECAQFDAIQRVVLRSDAVGLATLEALREQLDRGLIELLDFVDVPHDEPALQLGYGIVSRAGFTLTPAARAMIEAILSVDQRLLAANGATGDARTT</sequence>
<dbReference type="GO" id="GO:0003700">
    <property type="term" value="F:DNA-binding transcription factor activity"/>
    <property type="evidence" value="ECO:0007669"/>
    <property type="project" value="InterPro"/>
</dbReference>
<dbReference type="SUPFAM" id="SSF53850">
    <property type="entry name" value="Periplasmic binding protein-like II"/>
    <property type="match status" value="1"/>
</dbReference>
<organism evidence="6 7">
    <name type="scientific">Pseudomonas fluorescens</name>
    <dbReference type="NCBI Taxonomy" id="294"/>
    <lineage>
        <taxon>Bacteria</taxon>
        <taxon>Pseudomonadati</taxon>
        <taxon>Pseudomonadota</taxon>
        <taxon>Gammaproteobacteria</taxon>
        <taxon>Pseudomonadales</taxon>
        <taxon>Pseudomonadaceae</taxon>
        <taxon>Pseudomonas</taxon>
    </lineage>
</organism>
<dbReference type="PRINTS" id="PR00039">
    <property type="entry name" value="HTHLYSR"/>
</dbReference>
<dbReference type="InterPro" id="IPR050950">
    <property type="entry name" value="HTH-type_LysR_regulators"/>
</dbReference>
<dbReference type="GO" id="GO:0005829">
    <property type="term" value="C:cytosol"/>
    <property type="evidence" value="ECO:0007669"/>
    <property type="project" value="TreeGrafter"/>
</dbReference>
<dbReference type="InterPro" id="IPR005119">
    <property type="entry name" value="LysR_subst-bd"/>
</dbReference>
<evidence type="ECO:0000256" key="1">
    <source>
        <dbReference type="ARBA" id="ARBA00009437"/>
    </source>
</evidence>
<dbReference type="Proteomes" id="UP000326067">
    <property type="component" value="Unassembled WGS sequence"/>
</dbReference>
<keyword evidence="4" id="KW-0804">Transcription</keyword>
<feature type="domain" description="HTH lysR-type" evidence="5">
    <location>
        <begin position="1"/>
        <end position="58"/>
    </location>
</feature>
<dbReference type="RefSeq" id="WP_150635720.1">
    <property type="nucleotide sequence ID" value="NZ_CABVIC010000001.1"/>
</dbReference>
<dbReference type="SUPFAM" id="SSF46785">
    <property type="entry name" value="Winged helix' DNA-binding domain"/>
    <property type="match status" value="1"/>
</dbReference>
<evidence type="ECO:0000313" key="6">
    <source>
        <dbReference type="EMBL" id="VVO77966.1"/>
    </source>
</evidence>
<dbReference type="InterPro" id="IPR000847">
    <property type="entry name" value="LysR_HTH_N"/>
</dbReference>
<dbReference type="PANTHER" id="PTHR30419:SF30">
    <property type="entry name" value="LYSR FAMILY TRANSCRIPTIONAL REGULATOR"/>
    <property type="match status" value="1"/>
</dbReference>
<dbReference type="PROSITE" id="PS50931">
    <property type="entry name" value="HTH_LYSR"/>
    <property type="match status" value="1"/>
</dbReference>
<dbReference type="InterPro" id="IPR036390">
    <property type="entry name" value="WH_DNA-bd_sf"/>
</dbReference>
<dbReference type="FunFam" id="1.10.10.10:FF:000001">
    <property type="entry name" value="LysR family transcriptional regulator"/>
    <property type="match status" value="1"/>
</dbReference>
<name>A0A5E7IPL2_PSEFL</name>
<dbReference type="Gene3D" id="1.10.10.10">
    <property type="entry name" value="Winged helix-like DNA-binding domain superfamily/Winged helix DNA-binding domain"/>
    <property type="match status" value="1"/>
</dbReference>